<dbReference type="EMBL" id="LAZR01003018">
    <property type="protein sequence ID" value="KKN22920.1"/>
    <property type="molecule type" value="Genomic_DNA"/>
</dbReference>
<organism evidence="1">
    <name type="scientific">marine sediment metagenome</name>
    <dbReference type="NCBI Taxonomy" id="412755"/>
    <lineage>
        <taxon>unclassified sequences</taxon>
        <taxon>metagenomes</taxon>
        <taxon>ecological metagenomes</taxon>
    </lineage>
</organism>
<comment type="caution">
    <text evidence="1">The sequence shown here is derived from an EMBL/GenBank/DDBJ whole genome shotgun (WGS) entry which is preliminary data.</text>
</comment>
<reference evidence="1" key="1">
    <citation type="journal article" date="2015" name="Nature">
        <title>Complex archaea that bridge the gap between prokaryotes and eukaryotes.</title>
        <authorList>
            <person name="Spang A."/>
            <person name="Saw J.H."/>
            <person name="Jorgensen S.L."/>
            <person name="Zaremba-Niedzwiedzka K."/>
            <person name="Martijn J."/>
            <person name="Lind A.E."/>
            <person name="van Eijk R."/>
            <person name="Schleper C."/>
            <person name="Guy L."/>
            <person name="Ettema T.J."/>
        </authorList>
    </citation>
    <scope>NUCLEOTIDE SEQUENCE</scope>
</reference>
<evidence type="ECO:0000313" key="1">
    <source>
        <dbReference type="EMBL" id="KKN22920.1"/>
    </source>
</evidence>
<name>A0A0F9NTX4_9ZZZZ</name>
<proteinExistence type="predicted"/>
<accession>A0A0F9NTX4</accession>
<sequence>MKNKSTPTIIIHDFWVKWWDKDDKHTVCLVAEIDNELHLIEKELEQS</sequence>
<dbReference type="AlphaFoldDB" id="A0A0F9NTX4"/>
<protein>
    <submittedName>
        <fullName evidence="1">Uncharacterized protein</fullName>
    </submittedName>
</protein>
<gene>
    <name evidence="1" type="ORF">LCGC14_0910300</name>
</gene>